<reference evidence="4" key="1">
    <citation type="journal article" date="2022" name="Int. J. Mol. Sci.">
        <title>Draft Genome of Tanacetum Coccineum: Genomic Comparison of Closely Related Tanacetum-Family Plants.</title>
        <authorList>
            <person name="Yamashiro T."/>
            <person name="Shiraishi A."/>
            <person name="Nakayama K."/>
            <person name="Satake H."/>
        </authorList>
    </citation>
    <scope>NUCLEOTIDE SEQUENCE</scope>
</reference>
<dbReference type="InterPro" id="IPR054722">
    <property type="entry name" value="PolX-like_BBD"/>
</dbReference>
<dbReference type="Gene3D" id="4.10.60.10">
    <property type="entry name" value="Zinc finger, CCHC-type"/>
    <property type="match status" value="1"/>
</dbReference>
<dbReference type="InterPro" id="IPR036875">
    <property type="entry name" value="Znf_CCHC_sf"/>
</dbReference>
<name>A0ABQ5GM07_9ASTR</name>
<evidence type="ECO:0000259" key="3">
    <source>
        <dbReference type="PROSITE" id="PS50158"/>
    </source>
</evidence>
<dbReference type="Pfam" id="PF14223">
    <property type="entry name" value="Retrotran_gag_2"/>
    <property type="match status" value="1"/>
</dbReference>
<dbReference type="InterPro" id="IPR001878">
    <property type="entry name" value="Znf_CCHC"/>
</dbReference>
<reference evidence="4" key="2">
    <citation type="submission" date="2022-01" db="EMBL/GenBank/DDBJ databases">
        <authorList>
            <person name="Yamashiro T."/>
            <person name="Shiraishi A."/>
            <person name="Satake H."/>
            <person name="Nakayama K."/>
        </authorList>
    </citation>
    <scope>NUCLEOTIDE SEQUENCE</scope>
</reference>
<evidence type="ECO:0000256" key="2">
    <source>
        <dbReference type="SAM" id="MobiDB-lite"/>
    </source>
</evidence>
<feature type="region of interest" description="Disordered" evidence="2">
    <location>
        <begin position="259"/>
        <end position="279"/>
    </location>
</feature>
<protein>
    <submittedName>
        <fullName evidence="4">DNA polymerase zeta catalytic subunit-like protein</fullName>
    </submittedName>
</protein>
<gene>
    <name evidence="4" type="ORF">Tco_1043234</name>
</gene>
<keyword evidence="5" id="KW-1185">Reference proteome</keyword>
<dbReference type="EMBL" id="BQNB010018631">
    <property type="protein sequence ID" value="GJT76509.1"/>
    <property type="molecule type" value="Genomic_DNA"/>
</dbReference>
<evidence type="ECO:0000313" key="5">
    <source>
        <dbReference type="Proteomes" id="UP001151760"/>
    </source>
</evidence>
<evidence type="ECO:0000313" key="4">
    <source>
        <dbReference type="EMBL" id="GJT76509.1"/>
    </source>
</evidence>
<accession>A0ABQ5GM07</accession>
<evidence type="ECO:0000256" key="1">
    <source>
        <dbReference type="PROSITE-ProRule" id="PRU00047"/>
    </source>
</evidence>
<dbReference type="PANTHER" id="PTHR47592">
    <property type="entry name" value="PBF68 PROTEIN"/>
    <property type="match status" value="1"/>
</dbReference>
<dbReference type="PANTHER" id="PTHR47592:SF27">
    <property type="entry name" value="OS08G0421700 PROTEIN"/>
    <property type="match status" value="1"/>
</dbReference>
<comment type="caution">
    <text evidence="4">The sequence shown here is derived from an EMBL/GenBank/DDBJ whole genome shotgun (WGS) entry which is preliminary data.</text>
</comment>
<organism evidence="4 5">
    <name type="scientific">Tanacetum coccineum</name>
    <dbReference type="NCBI Taxonomy" id="301880"/>
    <lineage>
        <taxon>Eukaryota</taxon>
        <taxon>Viridiplantae</taxon>
        <taxon>Streptophyta</taxon>
        <taxon>Embryophyta</taxon>
        <taxon>Tracheophyta</taxon>
        <taxon>Spermatophyta</taxon>
        <taxon>Magnoliopsida</taxon>
        <taxon>eudicotyledons</taxon>
        <taxon>Gunneridae</taxon>
        <taxon>Pentapetalae</taxon>
        <taxon>asterids</taxon>
        <taxon>campanulids</taxon>
        <taxon>Asterales</taxon>
        <taxon>Asteraceae</taxon>
        <taxon>Asteroideae</taxon>
        <taxon>Anthemideae</taxon>
        <taxon>Anthemidinae</taxon>
        <taxon>Tanacetum</taxon>
    </lineage>
</organism>
<dbReference type="PROSITE" id="PS50158">
    <property type="entry name" value="ZF_CCHC"/>
    <property type="match status" value="1"/>
</dbReference>
<sequence>MLHSSFDMKDMGVADVILVLEGYCDANWISNHNEGKSTSGYVFTLEGDDVSSKSCKQVVNTRSTMEANFVPLDKDVEEAEWLRYLLEDSKPTDPYVVDGRDVPTEAQVTDYESAASQWNHNEYNCRKFILNALDDSPYDIYSTFATARKIWELLEKKYRTQVACSKIFVVGKFLNFMMNDAKPVLYLKHLTIDISFEPLVLNIRVEEDNMMNEKADANSIEPNVNMVGGSSSESKSNHKNKGKNVYHCWVCGKPGHKAKDCRHKKEHGGRNSRGNSNQANHVESLKEFVRVIESFLTTNFVDWWFDTGATKHISNSRRMIVSYQKVNEPEPMFMENTTASKIEGKGKVVLKLISGNDLVLSNVLHMPNITKNMISGPILSNKGF</sequence>
<proteinExistence type="predicted"/>
<keyword evidence="1" id="KW-0862">Zinc</keyword>
<dbReference type="SMART" id="SM00343">
    <property type="entry name" value="ZnF_C2HC"/>
    <property type="match status" value="1"/>
</dbReference>
<keyword evidence="1" id="KW-0479">Metal-binding</keyword>
<dbReference type="CDD" id="cd09272">
    <property type="entry name" value="RNase_HI_RT_Ty1"/>
    <property type="match status" value="1"/>
</dbReference>
<keyword evidence="1" id="KW-0863">Zinc-finger</keyword>
<dbReference type="Proteomes" id="UP001151760">
    <property type="component" value="Unassembled WGS sequence"/>
</dbReference>
<feature type="domain" description="CCHC-type" evidence="3">
    <location>
        <begin position="248"/>
        <end position="262"/>
    </location>
</feature>
<dbReference type="Pfam" id="PF22936">
    <property type="entry name" value="Pol_BBD"/>
    <property type="match status" value="1"/>
</dbReference>
<dbReference type="SUPFAM" id="SSF57756">
    <property type="entry name" value="Retrovirus zinc finger-like domains"/>
    <property type="match status" value="1"/>
</dbReference>